<dbReference type="GO" id="GO:0016787">
    <property type="term" value="F:hydrolase activity"/>
    <property type="evidence" value="ECO:0007669"/>
    <property type="project" value="UniProtKB-KW"/>
</dbReference>
<reference evidence="6" key="1">
    <citation type="submission" date="2021-01" db="EMBL/GenBank/DDBJ databases">
        <authorList>
            <person name="Corre E."/>
            <person name="Pelletier E."/>
            <person name="Niang G."/>
            <person name="Scheremetjew M."/>
            <person name="Finn R."/>
            <person name="Kale V."/>
            <person name="Holt S."/>
            <person name="Cochrane G."/>
            <person name="Meng A."/>
            <person name="Brown T."/>
            <person name="Cohen L."/>
        </authorList>
    </citation>
    <scope>NUCLEOTIDE SEQUENCE</scope>
    <source>
        <strain evidence="6">Ms1</strain>
    </source>
</reference>
<evidence type="ECO:0008006" key="7">
    <source>
        <dbReference type="Google" id="ProtNLM"/>
    </source>
</evidence>
<dbReference type="PROSITE" id="PS00432">
    <property type="entry name" value="ACTINS_2"/>
    <property type="match status" value="1"/>
</dbReference>
<dbReference type="GO" id="GO:0005856">
    <property type="term" value="C:cytoskeleton"/>
    <property type="evidence" value="ECO:0007669"/>
    <property type="project" value="UniProtKB-SubCell"/>
</dbReference>
<sequence>MGLVGTGDAPDAAALSTTYELPDGEVITVDTERERCTEPLFDPSLIGMEAEGVHMQVYNAIQKCDIDIRRDLYSHVVLSGGTTMFDGFQARMQSEIAKRAPAGVKVRVIAPPERKYAVWIGGSVLSSLSTFEQMWITKAEYDESGPSIVHRKCF</sequence>
<evidence type="ECO:0000256" key="1">
    <source>
        <dbReference type="ARBA" id="ARBA00004245"/>
    </source>
</evidence>
<name>A0A7S1C5V8_9STRA</name>
<dbReference type="InterPro" id="IPR004001">
    <property type="entry name" value="Actin_CS"/>
</dbReference>
<keyword evidence="3" id="KW-0963">Cytoplasm</keyword>
<dbReference type="Gene3D" id="3.30.420.40">
    <property type="match status" value="2"/>
</dbReference>
<comment type="similarity">
    <text evidence="5">Belongs to the actin family.</text>
</comment>
<keyword evidence="3" id="KW-0206">Cytoskeleton</keyword>
<gene>
    <name evidence="6" type="ORF">BSP0115_LOCUS2264</name>
</gene>
<protein>
    <recommendedName>
        <fullName evidence="7">Actin</fullName>
    </recommendedName>
</protein>
<dbReference type="AlphaFoldDB" id="A0A7S1C5V8"/>
<accession>A0A7S1C5V8</accession>
<dbReference type="Pfam" id="PF00022">
    <property type="entry name" value="Actin"/>
    <property type="match status" value="1"/>
</dbReference>
<keyword evidence="2" id="KW-0378">Hydrolase</keyword>
<organism evidence="6">
    <name type="scientific">Bicosoecida sp. CB-2014</name>
    <dbReference type="NCBI Taxonomy" id="1486930"/>
    <lineage>
        <taxon>Eukaryota</taxon>
        <taxon>Sar</taxon>
        <taxon>Stramenopiles</taxon>
        <taxon>Bigyra</taxon>
        <taxon>Opalozoa</taxon>
        <taxon>Bicosoecida</taxon>
    </lineage>
</organism>
<evidence type="ECO:0000256" key="3">
    <source>
        <dbReference type="ARBA" id="ARBA00023212"/>
    </source>
</evidence>
<evidence type="ECO:0000256" key="4">
    <source>
        <dbReference type="ARBA" id="ARBA00049360"/>
    </source>
</evidence>
<evidence type="ECO:0000313" key="6">
    <source>
        <dbReference type="EMBL" id="CAD8909060.1"/>
    </source>
</evidence>
<dbReference type="EMBL" id="HBFS01003263">
    <property type="protein sequence ID" value="CAD8909060.1"/>
    <property type="molecule type" value="Transcribed_RNA"/>
</dbReference>
<dbReference type="SUPFAM" id="SSF53067">
    <property type="entry name" value="Actin-like ATPase domain"/>
    <property type="match status" value="1"/>
</dbReference>
<dbReference type="SMART" id="SM00268">
    <property type="entry name" value="ACTIN"/>
    <property type="match status" value="1"/>
</dbReference>
<comment type="catalytic activity">
    <reaction evidence="4">
        <text>ATP + H2O = ADP + phosphate + H(+)</text>
        <dbReference type="Rhea" id="RHEA:13065"/>
        <dbReference type="ChEBI" id="CHEBI:15377"/>
        <dbReference type="ChEBI" id="CHEBI:15378"/>
        <dbReference type="ChEBI" id="CHEBI:30616"/>
        <dbReference type="ChEBI" id="CHEBI:43474"/>
        <dbReference type="ChEBI" id="CHEBI:456216"/>
    </reaction>
</comment>
<dbReference type="FunFam" id="3.30.420.40:FF:000050">
    <property type="entry name" value="Actin, alpha skeletal muscle"/>
    <property type="match status" value="1"/>
</dbReference>
<evidence type="ECO:0000256" key="2">
    <source>
        <dbReference type="ARBA" id="ARBA00022801"/>
    </source>
</evidence>
<dbReference type="InterPro" id="IPR043129">
    <property type="entry name" value="ATPase_NBD"/>
</dbReference>
<dbReference type="PANTHER" id="PTHR11937">
    <property type="entry name" value="ACTIN"/>
    <property type="match status" value="1"/>
</dbReference>
<proteinExistence type="inferred from homology"/>
<dbReference type="Gene3D" id="3.90.640.10">
    <property type="entry name" value="Actin, Chain A, domain 4"/>
    <property type="match status" value="1"/>
</dbReference>
<dbReference type="InterPro" id="IPR004000">
    <property type="entry name" value="Actin"/>
</dbReference>
<comment type="subcellular location">
    <subcellularLocation>
        <location evidence="1">Cytoplasm</location>
        <location evidence="1">Cytoskeleton</location>
    </subcellularLocation>
</comment>
<evidence type="ECO:0000256" key="5">
    <source>
        <dbReference type="RuleBase" id="RU000487"/>
    </source>
</evidence>